<evidence type="ECO:0000256" key="2">
    <source>
        <dbReference type="ARBA" id="ARBA00004141"/>
    </source>
</evidence>
<dbReference type="PANTHER" id="PTHR11048:SF28">
    <property type="entry name" value="4-HYDROXYBENZOATE POLYPRENYLTRANSFERASE, MITOCHONDRIAL"/>
    <property type="match status" value="1"/>
</dbReference>
<evidence type="ECO:0000256" key="5">
    <source>
        <dbReference type="ARBA" id="ARBA00022692"/>
    </source>
</evidence>
<evidence type="ECO:0000256" key="1">
    <source>
        <dbReference type="ARBA" id="ARBA00001946"/>
    </source>
</evidence>
<dbReference type="InterPro" id="IPR000537">
    <property type="entry name" value="UbiA_prenyltransferase"/>
</dbReference>
<evidence type="ECO:0000256" key="8">
    <source>
        <dbReference type="SAM" id="Phobius"/>
    </source>
</evidence>
<dbReference type="InterPro" id="IPR044878">
    <property type="entry name" value="UbiA_sf"/>
</dbReference>
<dbReference type="GO" id="GO:0005886">
    <property type="term" value="C:plasma membrane"/>
    <property type="evidence" value="ECO:0007669"/>
    <property type="project" value="TreeGrafter"/>
</dbReference>
<dbReference type="NCBIfam" id="TIGR01474">
    <property type="entry name" value="ubiA_proteo"/>
    <property type="match status" value="1"/>
</dbReference>
<dbReference type="GO" id="GO:0008412">
    <property type="term" value="F:4-hydroxybenzoate polyprenyltransferase activity"/>
    <property type="evidence" value="ECO:0007669"/>
    <property type="project" value="UniProtKB-EC"/>
</dbReference>
<dbReference type="EC" id="2.5.1.39" evidence="9"/>
<dbReference type="HAMAP" id="MF_01635">
    <property type="entry name" value="UbiA"/>
    <property type="match status" value="1"/>
</dbReference>
<keyword evidence="5 8" id="KW-0812">Transmembrane</keyword>
<feature type="transmembrane region" description="Helical" evidence="8">
    <location>
        <begin position="276"/>
        <end position="295"/>
    </location>
</feature>
<keyword evidence="6 8" id="KW-1133">Transmembrane helix</keyword>
<feature type="transmembrane region" description="Helical" evidence="8">
    <location>
        <begin position="246"/>
        <end position="264"/>
    </location>
</feature>
<proteinExistence type="inferred from homology"/>
<feature type="transmembrane region" description="Helical" evidence="8">
    <location>
        <begin position="151"/>
        <end position="168"/>
    </location>
</feature>
<sequence length="296" mass="33359">MRETAGLRALSFLWQKWASVAALIRLEKQYGTLLLLFPTLWSLILASEGRPSAKHLFLFSLGAFLMRSAGCVMNDMADHKFDAQVERTKTRPLAAKQLSLQEALVILAILLSCALIVVLFLNRLTLLLSFAALFFAFIYPFAKRVTYLPQIVLGIAFSWGIILAWSAVRDELSVMPFLILLANLCWTTGYDTIYALMDRDDDVKIGVKSTAILFGENSWFAVGGLYLLFLILLAMLGRMAEMKSSYYLGVFTASLFLLFQVIKIKKIPQRPVLFSLFKLNIWVGLVVLMAFLVNYV</sequence>
<comment type="subcellular location">
    <subcellularLocation>
        <location evidence="2">Membrane</location>
        <topology evidence="2">Multi-pass membrane protein</topology>
    </subcellularLocation>
</comment>
<reference evidence="9" key="1">
    <citation type="submission" date="2018-06" db="EMBL/GenBank/DDBJ databases">
        <authorList>
            <person name="Zhirakovskaya E."/>
        </authorList>
    </citation>
    <scope>NUCLEOTIDE SEQUENCE</scope>
</reference>
<keyword evidence="4 9" id="KW-0808">Transferase</keyword>
<evidence type="ECO:0000313" key="9">
    <source>
        <dbReference type="EMBL" id="VAX30531.1"/>
    </source>
</evidence>
<dbReference type="Gene3D" id="1.20.120.1780">
    <property type="entry name" value="UbiA prenyltransferase"/>
    <property type="match status" value="1"/>
</dbReference>
<keyword evidence="7 8" id="KW-0472">Membrane</keyword>
<feature type="transmembrane region" description="Helical" evidence="8">
    <location>
        <begin position="218"/>
        <end position="240"/>
    </location>
</feature>
<evidence type="ECO:0000256" key="3">
    <source>
        <dbReference type="ARBA" id="ARBA00005985"/>
    </source>
</evidence>
<organism evidence="9">
    <name type="scientific">hydrothermal vent metagenome</name>
    <dbReference type="NCBI Taxonomy" id="652676"/>
    <lineage>
        <taxon>unclassified sequences</taxon>
        <taxon>metagenomes</taxon>
        <taxon>ecological metagenomes</taxon>
    </lineage>
</organism>
<evidence type="ECO:0000256" key="6">
    <source>
        <dbReference type="ARBA" id="ARBA00022989"/>
    </source>
</evidence>
<dbReference type="EMBL" id="UOGF01000060">
    <property type="protein sequence ID" value="VAX30531.1"/>
    <property type="molecule type" value="Genomic_DNA"/>
</dbReference>
<dbReference type="FunFam" id="1.10.357.140:FF:000008">
    <property type="entry name" value="4-hydroxybenzoate octaprenyltransferase"/>
    <property type="match status" value="1"/>
</dbReference>
<name>A0A3B1CVJ6_9ZZZZ</name>
<evidence type="ECO:0000256" key="7">
    <source>
        <dbReference type="ARBA" id="ARBA00023136"/>
    </source>
</evidence>
<feature type="transmembrane region" description="Helical" evidence="8">
    <location>
        <begin position="126"/>
        <end position="142"/>
    </location>
</feature>
<feature type="transmembrane region" description="Helical" evidence="8">
    <location>
        <begin position="174"/>
        <end position="197"/>
    </location>
</feature>
<dbReference type="InterPro" id="IPR006370">
    <property type="entry name" value="HB_polyprenyltransferase-like"/>
</dbReference>
<gene>
    <name evidence="9" type="ORF">MNBD_NITROSPIRAE01-753</name>
</gene>
<dbReference type="InterPro" id="IPR039653">
    <property type="entry name" value="Prenyltransferase"/>
</dbReference>
<dbReference type="AlphaFoldDB" id="A0A3B1CVJ6"/>
<protein>
    <submittedName>
        <fullName evidence="9">4-hydroxybenzoate polyprenyltransferase</fullName>
        <ecNumber evidence="9">2.5.1.39</ecNumber>
    </submittedName>
</protein>
<evidence type="ECO:0000256" key="4">
    <source>
        <dbReference type="ARBA" id="ARBA00022679"/>
    </source>
</evidence>
<accession>A0A3B1CVJ6</accession>
<dbReference type="CDD" id="cd13959">
    <property type="entry name" value="PT_UbiA_COQ2"/>
    <property type="match status" value="1"/>
</dbReference>
<dbReference type="Gene3D" id="1.10.357.140">
    <property type="entry name" value="UbiA prenyltransferase"/>
    <property type="match status" value="1"/>
</dbReference>
<dbReference type="InterPro" id="IPR030470">
    <property type="entry name" value="UbiA_prenylTrfase_CS"/>
</dbReference>
<feature type="transmembrane region" description="Helical" evidence="8">
    <location>
        <begin position="98"/>
        <end position="120"/>
    </location>
</feature>
<comment type="cofactor">
    <cofactor evidence="1">
        <name>Mg(2+)</name>
        <dbReference type="ChEBI" id="CHEBI:18420"/>
    </cofactor>
</comment>
<dbReference type="GO" id="GO:0006744">
    <property type="term" value="P:ubiquinone biosynthetic process"/>
    <property type="evidence" value="ECO:0007669"/>
    <property type="project" value="TreeGrafter"/>
</dbReference>
<dbReference type="PANTHER" id="PTHR11048">
    <property type="entry name" value="PRENYLTRANSFERASES"/>
    <property type="match status" value="1"/>
</dbReference>
<dbReference type="Pfam" id="PF01040">
    <property type="entry name" value="UbiA"/>
    <property type="match status" value="1"/>
</dbReference>
<comment type="similarity">
    <text evidence="3">Belongs to the UbiA prenyltransferase family.</text>
</comment>
<dbReference type="PROSITE" id="PS00943">
    <property type="entry name" value="UBIA"/>
    <property type="match status" value="1"/>
</dbReference>
<dbReference type="FunFam" id="1.20.120.1780:FF:000001">
    <property type="entry name" value="4-hydroxybenzoate octaprenyltransferase"/>
    <property type="match status" value="1"/>
</dbReference>